<dbReference type="PANTHER" id="PTHR13477:SF0">
    <property type="entry name" value="LARGE RIBOSOMAL SUBUNIT PROTEIN ML49"/>
    <property type="match status" value="1"/>
</dbReference>
<proteinExistence type="inferred from homology"/>
<evidence type="ECO:0000256" key="6">
    <source>
        <dbReference type="ARBA" id="ARBA00035191"/>
    </source>
</evidence>
<comment type="caution">
    <text evidence="8">The sequence shown here is derived from an EMBL/GenBank/DDBJ whole genome shotgun (WGS) entry which is preliminary data.</text>
</comment>
<evidence type="ECO:0000256" key="2">
    <source>
        <dbReference type="ARBA" id="ARBA00005677"/>
    </source>
</evidence>
<dbReference type="Pfam" id="PF05046">
    <property type="entry name" value="Img2"/>
    <property type="match status" value="1"/>
</dbReference>
<organism evidence="8 9">
    <name type="scientific">Acropora cervicornis</name>
    <name type="common">Staghorn coral</name>
    <dbReference type="NCBI Taxonomy" id="6130"/>
    <lineage>
        <taxon>Eukaryota</taxon>
        <taxon>Metazoa</taxon>
        <taxon>Cnidaria</taxon>
        <taxon>Anthozoa</taxon>
        <taxon>Hexacorallia</taxon>
        <taxon>Scleractinia</taxon>
        <taxon>Astrocoeniina</taxon>
        <taxon>Acroporidae</taxon>
        <taxon>Acropora</taxon>
    </lineage>
</organism>
<dbReference type="Proteomes" id="UP001249851">
    <property type="component" value="Unassembled WGS sequence"/>
</dbReference>
<reference evidence="8" key="2">
    <citation type="journal article" date="2023" name="Science">
        <title>Genomic signatures of disease resistance in endangered staghorn corals.</title>
        <authorList>
            <person name="Vollmer S.V."/>
            <person name="Selwyn J.D."/>
            <person name="Despard B.A."/>
            <person name="Roesel C.L."/>
        </authorList>
    </citation>
    <scope>NUCLEOTIDE SEQUENCE</scope>
    <source>
        <strain evidence="8">K2</strain>
    </source>
</reference>
<evidence type="ECO:0000256" key="5">
    <source>
        <dbReference type="ARBA" id="ARBA00023274"/>
    </source>
</evidence>
<name>A0AAD9QGK4_ACRCE</name>
<keyword evidence="5" id="KW-0687">Ribonucleoprotein</keyword>
<keyword evidence="9" id="KW-1185">Reference proteome</keyword>
<reference evidence="8" key="1">
    <citation type="journal article" date="2023" name="G3 (Bethesda)">
        <title>Whole genome assembly and annotation of the endangered Caribbean coral Acropora cervicornis.</title>
        <authorList>
            <person name="Selwyn J.D."/>
            <person name="Vollmer S.V."/>
        </authorList>
    </citation>
    <scope>NUCLEOTIDE SEQUENCE</scope>
    <source>
        <strain evidence="8">K2</strain>
    </source>
</reference>
<gene>
    <name evidence="8" type="ORF">P5673_016010</name>
</gene>
<comment type="similarity">
    <text evidence="2">Belongs to the mitochondrion-specific ribosomal protein mL49 family.</text>
</comment>
<evidence type="ECO:0000256" key="7">
    <source>
        <dbReference type="ARBA" id="ARBA00035545"/>
    </source>
</evidence>
<evidence type="ECO:0000256" key="1">
    <source>
        <dbReference type="ARBA" id="ARBA00004173"/>
    </source>
</evidence>
<keyword evidence="3 8" id="KW-0689">Ribosomal protein</keyword>
<accession>A0AAD9QGK4</accession>
<keyword evidence="4" id="KW-0496">Mitochondrion</keyword>
<dbReference type="GO" id="GO:0003735">
    <property type="term" value="F:structural constituent of ribosome"/>
    <property type="evidence" value="ECO:0007669"/>
    <property type="project" value="InterPro"/>
</dbReference>
<comment type="subcellular location">
    <subcellularLocation>
        <location evidence="1">Mitochondrion</location>
    </subcellularLocation>
</comment>
<evidence type="ECO:0000256" key="3">
    <source>
        <dbReference type="ARBA" id="ARBA00022980"/>
    </source>
</evidence>
<dbReference type="Gene3D" id="3.30.780.10">
    <property type="entry name" value="SUI1-like domain"/>
    <property type="match status" value="1"/>
</dbReference>
<dbReference type="InterPro" id="IPR007740">
    <property type="entry name" value="Ribosomal_mL49"/>
</dbReference>
<dbReference type="PANTHER" id="PTHR13477">
    <property type="entry name" value="MITOCHONDRIAL 39S RIBOSOMAL PROTEIN L49"/>
    <property type="match status" value="1"/>
</dbReference>
<dbReference type="EMBL" id="JARQWQ010000034">
    <property type="protein sequence ID" value="KAK2560902.1"/>
    <property type="molecule type" value="Genomic_DNA"/>
</dbReference>
<evidence type="ECO:0000313" key="9">
    <source>
        <dbReference type="Proteomes" id="UP001249851"/>
    </source>
</evidence>
<sequence>MSPYTTYFTLITMAAATLCRICNSFISTPAAVQLRTVQSVPRVARITPKIPKHRQNKITFNINPERLRQIEESPSGWVPPSTEAPDLPFFIKRSKFNNLPVYTDYKRGGNYKLTVIRKIEGDLQALDGVLRDRLGKDIHCQINELTSQLKIKGIHKDAVVTVLKQLGF</sequence>
<protein>
    <recommendedName>
        <fullName evidence="6">Large ribosomal subunit protein mL49</fullName>
    </recommendedName>
    <alternativeName>
        <fullName evidence="7">39S ribosomal protein L49, mitochondrial</fullName>
    </alternativeName>
</protein>
<dbReference type="GO" id="GO:0005762">
    <property type="term" value="C:mitochondrial large ribosomal subunit"/>
    <property type="evidence" value="ECO:0007669"/>
    <property type="project" value="TreeGrafter"/>
</dbReference>
<dbReference type="GO" id="GO:0006412">
    <property type="term" value="P:translation"/>
    <property type="evidence" value="ECO:0007669"/>
    <property type="project" value="InterPro"/>
</dbReference>
<evidence type="ECO:0000313" key="8">
    <source>
        <dbReference type="EMBL" id="KAK2560902.1"/>
    </source>
</evidence>
<dbReference type="AlphaFoldDB" id="A0AAD9QGK4"/>
<evidence type="ECO:0000256" key="4">
    <source>
        <dbReference type="ARBA" id="ARBA00023128"/>
    </source>
</evidence>